<dbReference type="PROSITE" id="PS50110">
    <property type="entry name" value="RESPONSE_REGULATORY"/>
    <property type="match status" value="1"/>
</dbReference>
<dbReference type="InterPro" id="IPR003607">
    <property type="entry name" value="HD/PDEase_dom"/>
</dbReference>
<dbReference type="GO" id="GO:0071111">
    <property type="term" value="F:cyclic-guanylate-specific phosphodiesterase activity"/>
    <property type="evidence" value="ECO:0007669"/>
    <property type="project" value="UniProtKB-EC"/>
</dbReference>
<sequence>MQVVIVAETPAAVAPIRDLVGEVGGCRSRCFDEPAAGLAWCLEHDPDLVIVDGLKTAAAIDFVRHLRRAPNRRKVPVLMVTSRQETRVQALEYGVIDFVAEPPERIEFLARARNMLAIRHSHLLLSDRAAMLAEEVSKATSEIYSRERETIMRLARAAEFRDPDTGAHIQRMANYSSLIAANLDWEEERQEMMLQAAPMHDVGKLGTPDDILLKPARLTPEEFEIMKKHAAIGWEILKDSSSPILQMAADIALSHHERFDGSGYPRGLSGEAIPMAGRIVAVADVFDALTSERPYKQPWPIARAVEYLEQGRGSHFDPRCVDAFTRDWAAVLAIRSRYLDEG</sequence>
<feature type="domain" description="Response regulatory" evidence="1">
    <location>
        <begin position="2"/>
        <end position="116"/>
    </location>
</feature>
<dbReference type="Pfam" id="PF00072">
    <property type="entry name" value="Response_reg"/>
    <property type="match status" value="1"/>
</dbReference>
<dbReference type="SUPFAM" id="SSF109604">
    <property type="entry name" value="HD-domain/PDEase-like"/>
    <property type="match status" value="1"/>
</dbReference>
<evidence type="ECO:0000259" key="1">
    <source>
        <dbReference type="PROSITE" id="PS50110"/>
    </source>
</evidence>
<dbReference type="EMBL" id="MLJW01000041">
    <property type="protein sequence ID" value="OIR06887.1"/>
    <property type="molecule type" value="Genomic_DNA"/>
</dbReference>
<evidence type="ECO:0000259" key="2">
    <source>
        <dbReference type="PROSITE" id="PS51832"/>
    </source>
</evidence>
<feature type="domain" description="HD-GYP" evidence="2">
    <location>
        <begin position="143"/>
        <end position="340"/>
    </location>
</feature>
<dbReference type="Gene3D" id="1.10.3210.10">
    <property type="entry name" value="Hypothetical protein af1432"/>
    <property type="match status" value="1"/>
</dbReference>
<dbReference type="EC" id="3.1.4.52" evidence="3"/>
<dbReference type="Gene3D" id="3.40.50.2300">
    <property type="match status" value="1"/>
</dbReference>
<dbReference type="SMART" id="SM00471">
    <property type="entry name" value="HDc"/>
    <property type="match status" value="1"/>
</dbReference>
<dbReference type="PANTHER" id="PTHR45228:SF1">
    <property type="entry name" value="CYCLIC DI-GMP PHOSPHODIESTERASE TM_0186"/>
    <property type="match status" value="1"/>
</dbReference>
<gene>
    <name evidence="3" type="primary">rpfG_34</name>
    <name evidence="3" type="ORF">GALL_111370</name>
</gene>
<dbReference type="CDD" id="cd00077">
    <property type="entry name" value="HDc"/>
    <property type="match status" value="1"/>
</dbReference>
<dbReference type="PROSITE" id="PS51832">
    <property type="entry name" value="HD_GYP"/>
    <property type="match status" value="1"/>
</dbReference>
<dbReference type="SUPFAM" id="SSF52172">
    <property type="entry name" value="CheY-like"/>
    <property type="match status" value="1"/>
</dbReference>
<keyword evidence="3" id="KW-0378">Hydrolase</keyword>
<dbReference type="SMART" id="SM00448">
    <property type="entry name" value="REC"/>
    <property type="match status" value="1"/>
</dbReference>
<protein>
    <submittedName>
        <fullName evidence="3">Cyclic di-GMP phosphodiesterase response regulator RpfG</fullName>
        <ecNumber evidence="3">3.1.4.52</ecNumber>
    </submittedName>
</protein>
<reference evidence="3" key="1">
    <citation type="submission" date="2016-10" db="EMBL/GenBank/DDBJ databases">
        <title>Sequence of Gallionella enrichment culture.</title>
        <authorList>
            <person name="Poehlein A."/>
            <person name="Muehling M."/>
            <person name="Daniel R."/>
        </authorList>
    </citation>
    <scope>NUCLEOTIDE SEQUENCE</scope>
</reference>
<comment type="caution">
    <text evidence="3">The sequence shown here is derived from an EMBL/GenBank/DDBJ whole genome shotgun (WGS) entry which is preliminary data.</text>
</comment>
<dbReference type="InterPro" id="IPR037522">
    <property type="entry name" value="HD_GYP_dom"/>
</dbReference>
<name>A0A1J5SER1_9ZZZZ</name>
<dbReference type="PANTHER" id="PTHR45228">
    <property type="entry name" value="CYCLIC DI-GMP PHOSPHODIESTERASE TM_0186-RELATED"/>
    <property type="match status" value="1"/>
</dbReference>
<evidence type="ECO:0000313" key="3">
    <source>
        <dbReference type="EMBL" id="OIR06887.1"/>
    </source>
</evidence>
<accession>A0A1J5SER1</accession>
<dbReference type="InterPro" id="IPR052020">
    <property type="entry name" value="Cyclic_di-GMP/3'3'-cGAMP_PDE"/>
</dbReference>
<dbReference type="InterPro" id="IPR011006">
    <property type="entry name" value="CheY-like_superfamily"/>
</dbReference>
<organism evidence="3">
    <name type="scientific">mine drainage metagenome</name>
    <dbReference type="NCBI Taxonomy" id="410659"/>
    <lineage>
        <taxon>unclassified sequences</taxon>
        <taxon>metagenomes</taxon>
        <taxon>ecological metagenomes</taxon>
    </lineage>
</organism>
<dbReference type="Pfam" id="PF13487">
    <property type="entry name" value="HD_5"/>
    <property type="match status" value="1"/>
</dbReference>
<dbReference type="InterPro" id="IPR001789">
    <property type="entry name" value="Sig_transdc_resp-reg_receiver"/>
</dbReference>
<dbReference type="AlphaFoldDB" id="A0A1J5SER1"/>
<proteinExistence type="predicted"/>
<dbReference type="GO" id="GO:0000160">
    <property type="term" value="P:phosphorelay signal transduction system"/>
    <property type="evidence" value="ECO:0007669"/>
    <property type="project" value="InterPro"/>
</dbReference>